<dbReference type="GO" id="GO:0005737">
    <property type="term" value="C:cytoplasm"/>
    <property type="evidence" value="ECO:0007669"/>
    <property type="project" value="UniProtKB-SubCell"/>
</dbReference>
<comment type="cofactor">
    <cofactor evidence="8">
        <name>Mg(2+)</name>
        <dbReference type="ChEBI" id="CHEBI:18420"/>
    </cofactor>
</comment>
<organism evidence="10 11">
    <name type="scientific">Thalassolituus maritimus</name>
    <dbReference type="NCBI Taxonomy" id="484498"/>
    <lineage>
        <taxon>Bacteria</taxon>
        <taxon>Pseudomonadati</taxon>
        <taxon>Pseudomonadota</taxon>
        <taxon>Gammaproteobacteria</taxon>
        <taxon>Oceanospirillales</taxon>
        <taxon>Oceanospirillaceae</taxon>
        <taxon>Thalassolituus</taxon>
    </lineage>
</organism>
<keyword evidence="5 8" id="KW-0460">Magnesium</keyword>
<dbReference type="NCBIfam" id="TIGR00516">
    <property type="entry name" value="acpS"/>
    <property type="match status" value="1"/>
</dbReference>
<dbReference type="InterPro" id="IPR002582">
    <property type="entry name" value="ACPS"/>
</dbReference>
<comment type="catalytic activity">
    <reaction evidence="8">
        <text>apo-[ACP] + CoA = holo-[ACP] + adenosine 3',5'-bisphosphate + H(+)</text>
        <dbReference type="Rhea" id="RHEA:12068"/>
        <dbReference type="Rhea" id="RHEA-COMP:9685"/>
        <dbReference type="Rhea" id="RHEA-COMP:9690"/>
        <dbReference type="ChEBI" id="CHEBI:15378"/>
        <dbReference type="ChEBI" id="CHEBI:29999"/>
        <dbReference type="ChEBI" id="CHEBI:57287"/>
        <dbReference type="ChEBI" id="CHEBI:58343"/>
        <dbReference type="ChEBI" id="CHEBI:64479"/>
        <dbReference type="EC" id="2.7.8.7"/>
    </reaction>
</comment>
<dbReference type="InterPro" id="IPR008278">
    <property type="entry name" value="4-PPantetheinyl_Trfase_dom"/>
</dbReference>
<gene>
    <name evidence="8" type="primary">acpS</name>
    <name evidence="10" type="ORF">SAMN05421686_101336</name>
</gene>
<comment type="similarity">
    <text evidence="8">Belongs to the P-Pant transferase superfamily. AcpS family.</text>
</comment>
<proteinExistence type="inferred from homology"/>
<evidence type="ECO:0000259" key="9">
    <source>
        <dbReference type="Pfam" id="PF01648"/>
    </source>
</evidence>
<evidence type="ECO:0000256" key="6">
    <source>
        <dbReference type="ARBA" id="ARBA00023098"/>
    </source>
</evidence>
<keyword evidence="11" id="KW-1185">Reference proteome</keyword>
<protein>
    <recommendedName>
        <fullName evidence="8">Holo-[acyl-carrier-protein] synthase</fullName>
        <shortName evidence="8">Holo-ACP synthase</shortName>
        <ecNumber evidence="8">2.7.8.7</ecNumber>
    </recommendedName>
    <alternativeName>
        <fullName evidence="8">4'-phosphopantetheinyl transferase AcpS</fullName>
    </alternativeName>
</protein>
<keyword evidence="4 8" id="KW-0276">Fatty acid metabolism</keyword>
<reference evidence="11" key="1">
    <citation type="submission" date="2017-01" db="EMBL/GenBank/DDBJ databases">
        <authorList>
            <person name="Varghese N."/>
            <person name="Submissions S."/>
        </authorList>
    </citation>
    <scope>NUCLEOTIDE SEQUENCE [LARGE SCALE GENOMIC DNA]</scope>
    <source>
        <strain evidence="11">DSM 24913</strain>
    </source>
</reference>
<evidence type="ECO:0000313" key="11">
    <source>
        <dbReference type="Proteomes" id="UP000185639"/>
    </source>
</evidence>
<dbReference type="RefSeq" id="WP_084188489.1">
    <property type="nucleotide sequence ID" value="NZ_FTOH01000001.1"/>
</dbReference>
<dbReference type="NCBIfam" id="TIGR00556">
    <property type="entry name" value="pantethn_trn"/>
    <property type="match status" value="1"/>
</dbReference>
<comment type="function">
    <text evidence="8">Transfers the 4'-phosphopantetheine moiety from coenzyme A to a Ser of acyl-carrier-protein.</text>
</comment>
<dbReference type="EMBL" id="FTOH01000001">
    <property type="protein sequence ID" value="SIS44142.1"/>
    <property type="molecule type" value="Genomic_DNA"/>
</dbReference>
<feature type="binding site" evidence="8">
    <location>
        <position position="31"/>
    </location>
    <ligand>
        <name>Mg(2+)</name>
        <dbReference type="ChEBI" id="CHEBI:18420"/>
    </ligand>
</feature>
<dbReference type="EC" id="2.7.8.7" evidence="8"/>
<evidence type="ECO:0000313" key="10">
    <source>
        <dbReference type="EMBL" id="SIS44142.1"/>
    </source>
</evidence>
<dbReference type="GO" id="GO:0008897">
    <property type="term" value="F:holo-[acyl-carrier-protein] synthase activity"/>
    <property type="evidence" value="ECO:0007669"/>
    <property type="project" value="UniProtKB-UniRule"/>
</dbReference>
<name>A0A1N7J456_9GAMM</name>
<dbReference type="GO" id="GO:0000287">
    <property type="term" value="F:magnesium ion binding"/>
    <property type="evidence" value="ECO:0007669"/>
    <property type="project" value="UniProtKB-UniRule"/>
</dbReference>
<accession>A0A1N7J456</accession>
<feature type="binding site" evidence="8">
    <location>
        <position position="80"/>
    </location>
    <ligand>
        <name>Mg(2+)</name>
        <dbReference type="ChEBI" id="CHEBI:18420"/>
    </ligand>
</feature>
<evidence type="ECO:0000256" key="1">
    <source>
        <dbReference type="ARBA" id="ARBA00022516"/>
    </source>
</evidence>
<sequence length="156" mass="16617">MVDRPVPGCTAPGFSVAGGETLLTAAGVGTDLLAVGRIKEAYERHSERLVKRLLTPAEQQAFSQHPDPINYLAKAFSAKEALAKALGTGIASGVSFQDFSIQRDRVGKPLVHVSGRAEEIMRSVDERAQLLLSLSDDDGWIQAFSVLALVPDASSN</sequence>
<evidence type="ECO:0000256" key="2">
    <source>
        <dbReference type="ARBA" id="ARBA00022679"/>
    </source>
</evidence>
<evidence type="ECO:0000256" key="5">
    <source>
        <dbReference type="ARBA" id="ARBA00022842"/>
    </source>
</evidence>
<dbReference type="STRING" id="484498.SAMN05421686_101336"/>
<evidence type="ECO:0000256" key="8">
    <source>
        <dbReference type="HAMAP-Rule" id="MF_00101"/>
    </source>
</evidence>
<comment type="subcellular location">
    <subcellularLocation>
        <location evidence="8">Cytoplasm</location>
    </subcellularLocation>
</comment>
<keyword evidence="2 8" id="KW-0808">Transferase</keyword>
<dbReference type="SUPFAM" id="SSF56214">
    <property type="entry name" value="4'-phosphopantetheinyl transferase"/>
    <property type="match status" value="1"/>
</dbReference>
<dbReference type="Gene3D" id="3.90.470.20">
    <property type="entry name" value="4'-phosphopantetheinyl transferase domain"/>
    <property type="match status" value="1"/>
</dbReference>
<evidence type="ECO:0000256" key="7">
    <source>
        <dbReference type="ARBA" id="ARBA00023160"/>
    </source>
</evidence>
<dbReference type="HAMAP" id="MF_00101">
    <property type="entry name" value="AcpS"/>
    <property type="match status" value="1"/>
</dbReference>
<dbReference type="AlphaFoldDB" id="A0A1N7J456"/>
<dbReference type="InterPro" id="IPR004568">
    <property type="entry name" value="Ppantetheine-prot_Trfase_dom"/>
</dbReference>
<keyword evidence="6 8" id="KW-0443">Lipid metabolism</keyword>
<feature type="domain" description="4'-phosphopantetheinyl transferase" evidence="9">
    <location>
        <begin position="27"/>
        <end position="120"/>
    </location>
</feature>
<dbReference type="Proteomes" id="UP000185639">
    <property type="component" value="Unassembled WGS sequence"/>
</dbReference>
<dbReference type="Pfam" id="PF01648">
    <property type="entry name" value="ACPS"/>
    <property type="match status" value="1"/>
</dbReference>
<keyword evidence="3 8" id="KW-0479">Metal-binding</keyword>
<keyword evidence="7 8" id="KW-0275">Fatty acid biosynthesis</keyword>
<dbReference type="GO" id="GO:0006633">
    <property type="term" value="P:fatty acid biosynthetic process"/>
    <property type="evidence" value="ECO:0007669"/>
    <property type="project" value="UniProtKB-UniRule"/>
</dbReference>
<dbReference type="InterPro" id="IPR037143">
    <property type="entry name" value="4-PPantetheinyl_Trfase_dom_sf"/>
</dbReference>
<keyword evidence="8" id="KW-0963">Cytoplasm</keyword>
<evidence type="ECO:0000256" key="3">
    <source>
        <dbReference type="ARBA" id="ARBA00022723"/>
    </source>
</evidence>
<evidence type="ECO:0000256" key="4">
    <source>
        <dbReference type="ARBA" id="ARBA00022832"/>
    </source>
</evidence>
<keyword evidence="1 8" id="KW-0444">Lipid biosynthesis</keyword>
<dbReference type="OrthoDB" id="517356at2"/>